<evidence type="ECO:0008006" key="6">
    <source>
        <dbReference type="Google" id="ProtNLM"/>
    </source>
</evidence>
<feature type="chain" id="PRO_5026749686" description="Peptidase M30" evidence="3">
    <location>
        <begin position="32"/>
        <end position="675"/>
    </location>
</feature>
<dbReference type="RefSeq" id="WP_157006931.1">
    <property type="nucleotide sequence ID" value="NZ_DBEZYS010000158.1"/>
</dbReference>
<evidence type="ECO:0000256" key="3">
    <source>
        <dbReference type="SAM" id="SignalP"/>
    </source>
</evidence>
<evidence type="ECO:0000313" key="5">
    <source>
        <dbReference type="Proteomes" id="UP000468327"/>
    </source>
</evidence>
<organism evidence="4 5">
    <name type="scientific">Gordonibacter urolithinfaciens</name>
    <dbReference type="NCBI Taxonomy" id="1335613"/>
    <lineage>
        <taxon>Bacteria</taxon>
        <taxon>Bacillati</taxon>
        <taxon>Actinomycetota</taxon>
        <taxon>Coriobacteriia</taxon>
        <taxon>Eggerthellales</taxon>
        <taxon>Eggerthellaceae</taxon>
        <taxon>Gordonibacter</taxon>
    </lineage>
</organism>
<feature type="transmembrane region" description="Helical" evidence="2">
    <location>
        <begin position="639"/>
        <end position="661"/>
    </location>
</feature>
<keyword evidence="3" id="KW-0732">Signal</keyword>
<dbReference type="Proteomes" id="UP000468327">
    <property type="component" value="Unassembled WGS sequence"/>
</dbReference>
<keyword evidence="2" id="KW-0472">Membrane</keyword>
<comment type="caution">
    <text evidence="4">The sequence shown here is derived from an EMBL/GenBank/DDBJ whole genome shotgun (WGS) entry which is preliminary data.</text>
</comment>
<dbReference type="AlphaFoldDB" id="A0A6N8IJQ6"/>
<evidence type="ECO:0000256" key="1">
    <source>
        <dbReference type="SAM" id="MobiDB-lite"/>
    </source>
</evidence>
<evidence type="ECO:0000313" key="4">
    <source>
        <dbReference type="EMBL" id="MVN16134.1"/>
    </source>
</evidence>
<keyword evidence="2" id="KW-0812">Transmembrane</keyword>
<keyword evidence="5" id="KW-1185">Reference proteome</keyword>
<gene>
    <name evidence="4" type="ORF">GO738_12420</name>
</gene>
<feature type="signal peptide" evidence="3">
    <location>
        <begin position="1"/>
        <end position="31"/>
    </location>
</feature>
<sequence>MRPLARPLAQRAAAVVLAAALVCGSAPAAYAATPSGAFNDDTLTGSTVAAIDPTPIGSDEELEARTPTRLLPTDEAASVAEDGAAAAELADGAAASPVCAAPYLQTPSKGHALASNSAGSRALAASKPQVGDSRAFYSDYRAGKADFAIECVAVGENYTFWMDTEHPDAVLPQDLDLLAENLHEFIDREVKLFGDWRDEGGADVDGDGRAAFVFYPFLGGYENVMGFFQGGDLFEAGADDYATGNVMDALHVNAASLYEGSPASDAFDADLALSTLVHEFQHLINYARTGGYSDSWLNEAFSQAAIGLMGIETDDPTALAMITGNQGYLPPFVYEEDYVPGVDRPESASSYGAWFLFGLYLASQTEGLASTDGTMRGGEGIYRAVMEAQSATDDEGTYETCTRDALTAALEKIGYLGEGQDCVVRTFDELVENFGMAVLLREETGPRSLSNDPAARSTVFGSDVPLLYIAEPAAAIPGGGSFTAVDVEGGSFAVDAQADPRIAYASGDAPLPVAVRVQANPDGGELSEGDPIVLSFAHDVPGGQLFCFEATDDSYVDPLRFVPYEGPLSAKTDLHEVVGAYRCTAGSTLSFASRTFTVTARDQGEDTPGEPTAPPPSEGAPTEPTALPASGKLAPTGDAATSAVADTAALACFAAAAFAVASRRRIARAGKLAER</sequence>
<name>A0A6N8IJQ6_9ACTN</name>
<proteinExistence type="predicted"/>
<reference evidence="4 5" key="1">
    <citation type="submission" date="2019-11" db="EMBL/GenBank/DDBJ databases">
        <title>Whole genome shotgun sequencing (WGS) data from Adlercreutzia equolifaciens ResAG-91, Eggerthella lenta MRI-F36, MRI-F37, MRI-F40, ResAG-49, ResAG-88, ResAG-121, ResAG-145, and Gordonibacter sp. ResAG-5, ResAG-26, ResAG-43, ResAG-50, ResAG-59.</title>
        <authorList>
            <person name="Stoll D.A."/>
            <person name="Danylec N."/>
            <person name="Franz C.M.A.P."/>
            <person name="Huch M."/>
        </authorList>
    </citation>
    <scope>NUCLEOTIDE SEQUENCE [LARGE SCALE GENOMIC DNA]</scope>
    <source>
        <strain evidence="4 5">ResAG-59</strain>
    </source>
</reference>
<protein>
    <recommendedName>
        <fullName evidence="6">Peptidase M30</fullName>
    </recommendedName>
</protein>
<evidence type="ECO:0000256" key="2">
    <source>
        <dbReference type="SAM" id="Phobius"/>
    </source>
</evidence>
<feature type="region of interest" description="Disordered" evidence="1">
    <location>
        <begin position="601"/>
        <end position="638"/>
    </location>
</feature>
<accession>A0A6N8IJQ6</accession>
<dbReference type="EMBL" id="WPOC01000024">
    <property type="protein sequence ID" value="MVN16134.1"/>
    <property type="molecule type" value="Genomic_DNA"/>
</dbReference>
<keyword evidence="2" id="KW-1133">Transmembrane helix</keyword>